<name>A0AA42PA74_STUST</name>
<evidence type="ECO:0000313" key="1">
    <source>
        <dbReference type="EMBL" id="MDH1236557.1"/>
    </source>
</evidence>
<dbReference type="RefSeq" id="WP_279641469.1">
    <property type="nucleotide sequence ID" value="NZ_JAOCAE010000006.1"/>
</dbReference>
<dbReference type="EMBL" id="JAOCAE010000006">
    <property type="protein sequence ID" value="MDH1236557.1"/>
    <property type="molecule type" value="Genomic_DNA"/>
</dbReference>
<dbReference type="AlphaFoldDB" id="A0AA42PA74"/>
<reference evidence="1" key="1">
    <citation type="submission" date="2022-09" db="EMBL/GenBank/DDBJ databases">
        <title>Intensive care unit water sources are persistently colonized with multi-drug resistant bacteria and are the site of extensive horizontal gene transfer of antibiotic resistance genes.</title>
        <authorList>
            <person name="Diorio-Toth L."/>
        </authorList>
    </citation>
    <scope>NUCLEOTIDE SEQUENCE</scope>
    <source>
        <strain evidence="1">GD03947</strain>
    </source>
</reference>
<protein>
    <submittedName>
        <fullName evidence="1">Uncharacterized protein</fullName>
    </submittedName>
</protein>
<accession>A0AA42PA74</accession>
<sequence>MDDLPGRTRDYWFFGLLNKNVRTSWPWSFPYTCDIPDDTSEEVRAIVERWDQDGHSQGARTQAELIAKVEELKLARAQLLIAPSEEASIHNVDHLIKRLEETLATLGATDTPDDRRIVFWFDN</sequence>
<comment type="caution">
    <text evidence="1">The sequence shown here is derived from an EMBL/GenBank/DDBJ whole genome shotgun (WGS) entry which is preliminary data.</text>
</comment>
<evidence type="ECO:0000313" key="2">
    <source>
        <dbReference type="Proteomes" id="UP001158500"/>
    </source>
</evidence>
<dbReference type="Proteomes" id="UP001158500">
    <property type="component" value="Unassembled WGS sequence"/>
</dbReference>
<organism evidence="1 2">
    <name type="scientific">Stutzerimonas stutzeri</name>
    <name type="common">Pseudomonas stutzeri</name>
    <dbReference type="NCBI Taxonomy" id="316"/>
    <lineage>
        <taxon>Bacteria</taxon>
        <taxon>Pseudomonadati</taxon>
        <taxon>Pseudomonadota</taxon>
        <taxon>Gammaproteobacteria</taxon>
        <taxon>Pseudomonadales</taxon>
        <taxon>Pseudomonadaceae</taxon>
        <taxon>Stutzerimonas</taxon>
    </lineage>
</organism>
<gene>
    <name evidence="1" type="ORF">N5C32_10950</name>
</gene>
<proteinExistence type="predicted"/>